<protein>
    <submittedName>
        <fullName evidence="1">Uncharacterized protein</fullName>
    </submittedName>
</protein>
<dbReference type="AlphaFoldDB" id="A0AAD8YJ56"/>
<evidence type="ECO:0000313" key="2">
    <source>
        <dbReference type="Proteomes" id="UP001224775"/>
    </source>
</evidence>
<reference evidence="1" key="1">
    <citation type="submission" date="2023-06" db="EMBL/GenBank/DDBJ databases">
        <title>Survivors Of The Sea: Transcriptome response of Skeletonema marinoi to long-term dormancy.</title>
        <authorList>
            <person name="Pinder M.I.M."/>
            <person name="Kourtchenko O."/>
            <person name="Robertson E.K."/>
            <person name="Larsson T."/>
            <person name="Maumus F."/>
            <person name="Osuna-Cruz C.M."/>
            <person name="Vancaester E."/>
            <person name="Stenow R."/>
            <person name="Vandepoele K."/>
            <person name="Ploug H."/>
            <person name="Bruchert V."/>
            <person name="Godhe A."/>
            <person name="Topel M."/>
        </authorList>
    </citation>
    <scope>NUCLEOTIDE SEQUENCE</scope>
    <source>
        <strain evidence="1">R05AC</strain>
    </source>
</reference>
<comment type="caution">
    <text evidence="1">The sequence shown here is derived from an EMBL/GenBank/DDBJ whole genome shotgun (WGS) entry which is preliminary data.</text>
</comment>
<organism evidence="1 2">
    <name type="scientific">Skeletonema marinoi</name>
    <dbReference type="NCBI Taxonomy" id="267567"/>
    <lineage>
        <taxon>Eukaryota</taxon>
        <taxon>Sar</taxon>
        <taxon>Stramenopiles</taxon>
        <taxon>Ochrophyta</taxon>
        <taxon>Bacillariophyta</taxon>
        <taxon>Coscinodiscophyceae</taxon>
        <taxon>Thalassiosirophycidae</taxon>
        <taxon>Thalassiosirales</taxon>
        <taxon>Skeletonemataceae</taxon>
        <taxon>Skeletonema</taxon>
        <taxon>Skeletonema marinoi-dohrnii complex</taxon>
    </lineage>
</organism>
<dbReference type="EMBL" id="JATAAI010000003">
    <property type="protein sequence ID" value="KAK1746958.1"/>
    <property type="molecule type" value="Genomic_DNA"/>
</dbReference>
<sequence>MSSGRACYNSQRVLREFHQEAFQYYNQMMERYESFASKESRKRFSLSQISHLFQSNRLASVQFQK</sequence>
<dbReference type="Proteomes" id="UP001224775">
    <property type="component" value="Unassembled WGS sequence"/>
</dbReference>
<evidence type="ECO:0000313" key="1">
    <source>
        <dbReference type="EMBL" id="KAK1746958.1"/>
    </source>
</evidence>
<keyword evidence="2" id="KW-1185">Reference proteome</keyword>
<gene>
    <name evidence="1" type="ORF">QTG54_002302</name>
</gene>
<name>A0AAD8YJ56_9STRA</name>
<accession>A0AAD8YJ56</accession>
<proteinExistence type="predicted"/>